<reference evidence="13 14" key="1">
    <citation type="journal article" date="2014" name="BMC Genomics">
        <title>Oil accumulation mechanisms of the oleaginous microalga Chlorella protothecoides revealed through its genome, transcriptomes, and proteomes.</title>
        <authorList>
            <person name="Gao C."/>
            <person name="Wang Y."/>
            <person name="Shen Y."/>
            <person name="Yan D."/>
            <person name="He X."/>
            <person name="Dai J."/>
            <person name="Wu Q."/>
        </authorList>
    </citation>
    <scope>NUCLEOTIDE SEQUENCE [LARGE SCALE GENOMIC DNA]</scope>
    <source>
        <strain evidence="13 14">0710</strain>
    </source>
</reference>
<dbReference type="GO" id="GO:0000105">
    <property type="term" value="P:L-histidine biosynthetic process"/>
    <property type="evidence" value="ECO:0007669"/>
    <property type="project" value="UniProtKB-UniPathway"/>
</dbReference>
<keyword evidence="9" id="KW-0368">Histidine biosynthesis</keyword>
<dbReference type="FunFam" id="3.40.190.80:FF:000013">
    <property type="entry name" value="Inositol monophosphatase"/>
    <property type="match status" value="1"/>
</dbReference>
<dbReference type="eggNOG" id="KOG2951">
    <property type="taxonomic scope" value="Eukaryota"/>
</dbReference>
<evidence type="ECO:0000256" key="4">
    <source>
        <dbReference type="ARBA" id="ARBA00013085"/>
    </source>
</evidence>
<evidence type="ECO:0000256" key="12">
    <source>
        <dbReference type="PIRSR" id="PIRSR600760-2"/>
    </source>
</evidence>
<dbReference type="GeneID" id="23617066"/>
<comment type="pathway">
    <text evidence="2">Amino-acid biosynthesis; L-histidine biosynthesis; L-histidine from 5-phospho-alpha-D-ribose 1-diphosphate: step 8/9.</text>
</comment>
<gene>
    <name evidence="13" type="ORF">F751_5675</name>
</gene>
<dbReference type="PANTHER" id="PTHR43200">
    <property type="entry name" value="PHOSPHATASE"/>
    <property type="match status" value="1"/>
</dbReference>
<dbReference type="Gene3D" id="3.30.540.10">
    <property type="entry name" value="Fructose-1,6-Bisphosphatase, subunit A, domain 1"/>
    <property type="match status" value="1"/>
</dbReference>
<dbReference type="InterPro" id="IPR011809">
    <property type="entry name" value="His_9_proposed"/>
</dbReference>
<dbReference type="GO" id="GO:0004401">
    <property type="term" value="F:histidinol-phosphatase activity"/>
    <property type="evidence" value="ECO:0007669"/>
    <property type="project" value="UniProtKB-EC"/>
</dbReference>
<dbReference type="STRING" id="3075.A0A087SPQ7"/>
<evidence type="ECO:0000256" key="3">
    <source>
        <dbReference type="ARBA" id="ARBA00009759"/>
    </source>
</evidence>
<dbReference type="PANTHER" id="PTHR43200:SF6">
    <property type="entry name" value="3'(2'),5'-BISPHOSPHATE NUCLEOTIDASE"/>
    <property type="match status" value="1"/>
</dbReference>
<dbReference type="PRINTS" id="PR00377">
    <property type="entry name" value="IMPHPHTASES"/>
</dbReference>
<dbReference type="EC" id="3.1.3.15" evidence="4"/>
<evidence type="ECO:0000256" key="5">
    <source>
        <dbReference type="ARBA" id="ARBA00022605"/>
    </source>
</evidence>
<keyword evidence="7" id="KW-0378">Hydrolase</keyword>
<dbReference type="SUPFAM" id="SSF56655">
    <property type="entry name" value="Carbohydrate phosphatase"/>
    <property type="match status" value="1"/>
</dbReference>
<proteinExistence type="inferred from homology"/>
<dbReference type="OrthoDB" id="10254945at2759"/>
<evidence type="ECO:0000256" key="2">
    <source>
        <dbReference type="ARBA" id="ARBA00004970"/>
    </source>
</evidence>
<comment type="similarity">
    <text evidence="3">Belongs to the inositol monophosphatase superfamily.</text>
</comment>
<comment type="cofactor">
    <cofactor evidence="1 12">
        <name>Mg(2+)</name>
        <dbReference type="ChEBI" id="CHEBI:18420"/>
    </cofactor>
</comment>
<evidence type="ECO:0000256" key="7">
    <source>
        <dbReference type="ARBA" id="ARBA00022801"/>
    </source>
</evidence>
<dbReference type="GO" id="GO:0046872">
    <property type="term" value="F:metal ion binding"/>
    <property type="evidence" value="ECO:0007669"/>
    <property type="project" value="UniProtKB-KW"/>
</dbReference>
<dbReference type="NCBIfam" id="TIGR02067">
    <property type="entry name" value="his_9_HisN"/>
    <property type="match status" value="1"/>
</dbReference>
<evidence type="ECO:0000313" key="13">
    <source>
        <dbReference type="EMBL" id="KFM27711.1"/>
    </source>
</evidence>
<dbReference type="InterPro" id="IPR000760">
    <property type="entry name" value="Inositol_monophosphatase-like"/>
</dbReference>
<dbReference type="Pfam" id="PF00459">
    <property type="entry name" value="Inositol_P"/>
    <property type="match status" value="1"/>
</dbReference>
<dbReference type="EMBL" id="KL662154">
    <property type="protein sequence ID" value="KFM27711.1"/>
    <property type="molecule type" value="Genomic_DNA"/>
</dbReference>
<dbReference type="Gene3D" id="3.40.190.80">
    <property type="match status" value="1"/>
</dbReference>
<dbReference type="InterPro" id="IPR051090">
    <property type="entry name" value="Inositol_monoP_superfamily"/>
</dbReference>
<accession>A0A087SPQ7</accession>
<evidence type="ECO:0000256" key="8">
    <source>
        <dbReference type="ARBA" id="ARBA00022842"/>
    </source>
</evidence>
<protein>
    <recommendedName>
        <fullName evidence="4">histidinol-phosphatase</fullName>
        <ecNumber evidence="4">3.1.3.15</ecNumber>
    </recommendedName>
    <alternativeName>
        <fullName evidence="10">Histidinol-phosphate phosphatase</fullName>
    </alternativeName>
</protein>
<evidence type="ECO:0000256" key="6">
    <source>
        <dbReference type="ARBA" id="ARBA00022723"/>
    </source>
</evidence>
<feature type="binding site" evidence="12">
    <location>
        <position position="91"/>
    </location>
    <ligand>
        <name>Mg(2+)</name>
        <dbReference type="ChEBI" id="CHEBI:18420"/>
        <label>1</label>
        <note>catalytic</note>
    </ligand>
</feature>
<feature type="binding site" evidence="12">
    <location>
        <position position="74"/>
    </location>
    <ligand>
        <name>Mg(2+)</name>
        <dbReference type="ChEBI" id="CHEBI:18420"/>
        <label>1</label>
        <note>catalytic</note>
    </ligand>
</feature>
<evidence type="ECO:0000313" key="14">
    <source>
        <dbReference type="Proteomes" id="UP000028924"/>
    </source>
</evidence>
<keyword evidence="8 12" id="KW-0460">Magnesium</keyword>
<organism evidence="13 14">
    <name type="scientific">Auxenochlorella protothecoides</name>
    <name type="common">Green microalga</name>
    <name type="synonym">Chlorella protothecoides</name>
    <dbReference type="NCBI Taxonomy" id="3075"/>
    <lineage>
        <taxon>Eukaryota</taxon>
        <taxon>Viridiplantae</taxon>
        <taxon>Chlorophyta</taxon>
        <taxon>core chlorophytes</taxon>
        <taxon>Trebouxiophyceae</taxon>
        <taxon>Chlorellales</taxon>
        <taxon>Chlorellaceae</taxon>
        <taxon>Auxenochlorella</taxon>
    </lineage>
</organism>
<sequence>MTPAIGTQDLEPFVALANRLADSAGAVSSRYFRTPVAVDVKADASPVTIADREAEGAMRDLLSTHAPTHGVFGEEFGHASGSDPDWTWVLDPIDGTKSFITGRPLFGTLIALTHRGVPVLGVLDQPILRERWVGVLGAETSLNGLPIHTRPCASVGDAYLFATTPHMFSGPNAEAFARVRDASRIPQYGCDCYAYGLVARGLADVVVEADLKPYDFLALVPILEGAGGVMTDWMGEALRLDPETITEAHEVVAAGDARTHAQALELLDWRR</sequence>
<dbReference type="PROSITE" id="PS00629">
    <property type="entry name" value="IMP_1"/>
    <property type="match status" value="1"/>
</dbReference>
<dbReference type="AlphaFoldDB" id="A0A087SPQ7"/>
<dbReference type="Proteomes" id="UP000028924">
    <property type="component" value="Unassembled WGS sequence"/>
</dbReference>
<dbReference type="CDD" id="cd01641">
    <property type="entry name" value="Bacterial_IMPase_like_1"/>
    <property type="match status" value="1"/>
</dbReference>
<comment type="catalytic activity">
    <reaction evidence="11">
        <text>L-histidinol phosphate + H2O = L-histidinol + phosphate</text>
        <dbReference type="Rhea" id="RHEA:14465"/>
        <dbReference type="ChEBI" id="CHEBI:15377"/>
        <dbReference type="ChEBI" id="CHEBI:43474"/>
        <dbReference type="ChEBI" id="CHEBI:57699"/>
        <dbReference type="ChEBI" id="CHEBI:57980"/>
        <dbReference type="EC" id="3.1.3.15"/>
    </reaction>
</comment>
<dbReference type="KEGG" id="apro:F751_5675"/>
<evidence type="ECO:0000256" key="1">
    <source>
        <dbReference type="ARBA" id="ARBA00001946"/>
    </source>
</evidence>
<dbReference type="InterPro" id="IPR020583">
    <property type="entry name" value="Inositol_monoP_metal-BS"/>
</dbReference>
<dbReference type="RefSeq" id="XP_011400698.1">
    <property type="nucleotide sequence ID" value="XM_011402396.1"/>
</dbReference>
<keyword evidence="6 12" id="KW-0479">Metal-binding</keyword>
<dbReference type="UniPathway" id="UPA00031">
    <property type="reaction ID" value="UER00013"/>
</dbReference>
<feature type="binding site" evidence="12">
    <location>
        <position position="94"/>
    </location>
    <ligand>
        <name>Mg(2+)</name>
        <dbReference type="ChEBI" id="CHEBI:18420"/>
        <label>1</label>
        <note>catalytic</note>
    </ligand>
</feature>
<feature type="binding site" evidence="12">
    <location>
        <position position="93"/>
    </location>
    <ligand>
        <name>Mg(2+)</name>
        <dbReference type="ChEBI" id="CHEBI:18420"/>
        <label>2</label>
    </ligand>
</feature>
<evidence type="ECO:0000256" key="9">
    <source>
        <dbReference type="ARBA" id="ARBA00023102"/>
    </source>
</evidence>
<name>A0A087SPQ7_AUXPR</name>
<evidence type="ECO:0000256" key="10">
    <source>
        <dbReference type="ARBA" id="ARBA00033209"/>
    </source>
</evidence>
<keyword evidence="14" id="KW-1185">Reference proteome</keyword>
<feature type="binding site" evidence="12">
    <location>
        <position position="215"/>
    </location>
    <ligand>
        <name>Mg(2+)</name>
        <dbReference type="ChEBI" id="CHEBI:18420"/>
        <label>1</label>
        <note>catalytic</note>
    </ligand>
</feature>
<keyword evidence="5" id="KW-0028">Amino-acid biosynthesis</keyword>
<evidence type="ECO:0000256" key="11">
    <source>
        <dbReference type="ARBA" id="ARBA00049158"/>
    </source>
</evidence>